<feature type="compositionally biased region" description="Low complexity" evidence="1">
    <location>
        <begin position="107"/>
        <end position="118"/>
    </location>
</feature>
<keyword evidence="3" id="KW-1185">Reference proteome</keyword>
<dbReference type="Proteomes" id="UP000030671">
    <property type="component" value="Unassembled WGS sequence"/>
</dbReference>
<reference evidence="2 3" key="1">
    <citation type="journal article" date="2012" name="New Phytol.">
        <title>Insight into trade-off between wood decay and parasitism from the genome of a fungal forest pathogen.</title>
        <authorList>
            <person name="Olson A."/>
            <person name="Aerts A."/>
            <person name="Asiegbu F."/>
            <person name="Belbahri L."/>
            <person name="Bouzid O."/>
            <person name="Broberg A."/>
            <person name="Canback B."/>
            <person name="Coutinho P.M."/>
            <person name="Cullen D."/>
            <person name="Dalman K."/>
            <person name="Deflorio G."/>
            <person name="van Diepen L.T."/>
            <person name="Dunand C."/>
            <person name="Duplessis S."/>
            <person name="Durling M."/>
            <person name="Gonthier P."/>
            <person name="Grimwood J."/>
            <person name="Fossdal C.G."/>
            <person name="Hansson D."/>
            <person name="Henrissat B."/>
            <person name="Hietala A."/>
            <person name="Himmelstrand K."/>
            <person name="Hoffmeister D."/>
            <person name="Hogberg N."/>
            <person name="James T.Y."/>
            <person name="Karlsson M."/>
            <person name="Kohler A."/>
            <person name="Kues U."/>
            <person name="Lee Y.H."/>
            <person name="Lin Y.C."/>
            <person name="Lind M."/>
            <person name="Lindquist E."/>
            <person name="Lombard V."/>
            <person name="Lucas S."/>
            <person name="Lunden K."/>
            <person name="Morin E."/>
            <person name="Murat C."/>
            <person name="Park J."/>
            <person name="Raffaello T."/>
            <person name="Rouze P."/>
            <person name="Salamov A."/>
            <person name="Schmutz J."/>
            <person name="Solheim H."/>
            <person name="Stahlberg J."/>
            <person name="Velez H."/>
            <person name="de Vries R.P."/>
            <person name="Wiebenga A."/>
            <person name="Woodward S."/>
            <person name="Yakovlev I."/>
            <person name="Garbelotto M."/>
            <person name="Martin F."/>
            <person name="Grigoriev I.V."/>
            <person name="Stenlid J."/>
        </authorList>
    </citation>
    <scope>NUCLEOTIDE SEQUENCE [LARGE SCALE GENOMIC DNA]</scope>
    <source>
        <strain evidence="2 3">TC 32-1</strain>
    </source>
</reference>
<feature type="compositionally biased region" description="Polar residues" evidence="1">
    <location>
        <begin position="64"/>
        <end position="81"/>
    </location>
</feature>
<feature type="region of interest" description="Disordered" evidence="1">
    <location>
        <begin position="929"/>
        <end position="955"/>
    </location>
</feature>
<feature type="compositionally biased region" description="Low complexity" evidence="1">
    <location>
        <begin position="475"/>
        <end position="484"/>
    </location>
</feature>
<feature type="compositionally biased region" description="Low complexity" evidence="1">
    <location>
        <begin position="657"/>
        <end position="671"/>
    </location>
</feature>
<dbReference type="HOGENOM" id="CLU_006928_0_0_1"/>
<feature type="compositionally biased region" description="Low complexity" evidence="1">
    <location>
        <begin position="1049"/>
        <end position="1062"/>
    </location>
</feature>
<dbReference type="EMBL" id="KI925461">
    <property type="protein sequence ID" value="ETW79099.1"/>
    <property type="molecule type" value="Genomic_DNA"/>
</dbReference>
<dbReference type="GeneID" id="20676398"/>
<feature type="compositionally biased region" description="Polar residues" evidence="1">
    <location>
        <begin position="9"/>
        <end position="31"/>
    </location>
</feature>
<feature type="compositionally biased region" description="Low complexity" evidence="1">
    <location>
        <begin position="887"/>
        <end position="902"/>
    </location>
</feature>
<feature type="compositionally biased region" description="Low complexity" evidence="1">
    <location>
        <begin position="1080"/>
        <end position="1093"/>
    </location>
</feature>
<feature type="region of interest" description="Disordered" evidence="1">
    <location>
        <begin position="1"/>
        <end position="176"/>
    </location>
</feature>
<feature type="compositionally biased region" description="Low complexity" evidence="1">
    <location>
        <begin position="622"/>
        <end position="631"/>
    </location>
</feature>
<name>W4K045_HETIT</name>
<feature type="compositionally biased region" description="Low complexity" evidence="1">
    <location>
        <begin position="139"/>
        <end position="152"/>
    </location>
</feature>
<proteinExistence type="predicted"/>
<feature type="compositionally biased region" description="Low complexity" evidence="1">
    <location>
        <begin position="868"/>
        <end position="878"/>
    </location>
</feature>
<feature type="region of interest" description="Disordered" evidence="1">
    <location>
        <begin position="842"/>
        <end position="906"/>
    </location>
</feature>
<feature type="region of interest" description="Disordered" evidence="1">
    <location>
        <begin position="602"/>
        <end position="685"/>
    </location>
</feature>
<accession>W4K045</accession>
<feature type="compositionally biased region" description="Polar residues" evidence="1">
    <location>
        <begin position="451"/>
        <end position="464"/>
    </location>
</feature>
<feature type="compositionally biased region" description="Low complexity" evidence="1">
    <location>
        <begin position="704"/>
        <end position="718"/>
    </location>
</feature>
<feature type="region of interest" description="Disordered" evidence="1">
    <location>
        <begin position="443"/>
        <end position="484"/>
    </location>
</feature>
<feature type="compositionally biased region" description="Low complexity" evidence="1">
    <location>
        <begin position="640"/>
        <end position="650"/>
    </location>
</feature>
<feature type="region of interest" description="Disordered" evidence="1">
    <location>
        <begin position="1049"/>
        <end position="1102"/>
    </location>
</feature>
<dbReference type="OrthoDB" id="3262497at2759"/>
<feature type="compositionally biased region" description="Low complexity" evidence="1">
    <location>
        <begin position="604"/>
        <end position="615"/>
    </location>
</feature>
<dbReference type="KEGG" id="hir:HETIRDRAFT_453598"/>
<evidence type="ECO:0000256" key="1">
    <source>
        <dbReference type="SAM" id="MobiDB-lite"/>
    </source>
</evidence>
<feature type="compositionally biased region" description="Pro residues" evidence="1">
    <location>
        <begin position="934"/>
        <end position="949"/>
    </location>
</feature>
<feature type="region of interest" description="Disordered" evidence="1">
    <location>
        <begin position="697"/>
        <end position="734"/>
    </location>
</feature>
<dbReference type="eggNOG" id="ENOG502SE0S">
    <property type="taxonomic scope" value="Eukaryota"/>
</dbReference>
<dbReference type="RefSeq" id="XP_009549366.1">
    <property type="nucleotide sequence ID" value="XM_009551071.1"/>
</dbReference>
<gene>
    <name evidence="2" type="ORF">HETIRDRAFT_453598</name>
</gene>
<feature type="compositionally biased region" description="Pro residues" evidence="1">
    <location>
        <begin position="719"/>
        <end position="728"/>
    </location>
</feature>
<protein>
    <submittedName>
        <fullName evidence="2">Uncharacterized protein</fullName>
    </submittedName>
</protein>
<dbReference type="STRING" id="747525.W4K045"/>
<dbReference type="InParanoid" id="W4K045"/>
<dbReference type="AlphaFoldDB" id="W4K045"/>
<evidence type="ECO:0000313" key="3">
    <source>
        <dbReference type="Proteomes" id="UP000030671"/>
    </source>
</evidence>
<sequence length="1110" mass="116417">MEDVWGNAWSDTADSSRSSQTANSLWTTKPRSQLDDDEADIAMPSWATGTGINWDEPSEHPASLWSQGATSPGWSPANPYSSFAIGKSRSPEPSEPSRSSTARVSDESQSSPASPTSSAHDERPSSPSTIEEESQGVIPQPSSPMLSTPSTPDGFGGFETALAAKDTDAWSTPSESFKVDVDGANTWASAWAEPQTSTSTTGEQEAVDEWEAAKREKEAMDRRVPPELLANILQQVEEVSKEVWPEPENLEEDQEWQKRLHAGMDAVDGLDALMTRYCPDMTLPPLKPFTQSFTGKAMVNSIKLSRNILLTKSSPMSNFLAAKGSTAWELSVKSRVEVVEDEVPAGWRILEKDNEEKVEEKGRKSGSGLLASLWNRRASSTREALKVASPVQEITAKIDGTVPTARSSMDSIKSSTSVASKGASPIASSSSLAHSLPTAAAGSTTLATSGQTPPMSTPMTSYSDSGLPAFEPLTSPSSDSSQAPSAVSRFFNRFSRSRVPSTSSPRNSLALSTDDLEFLTDLVPSANDADDADGEKDPQLRGLASMLASKPIGGKLPAPLPPPPSASSVMRALPSKATGLGTTQHPGGDSTSIRVRSPSFHAKSLSPVASTSASTLPPPLAPTLAPLTPSSRSTSPALMPTSPHSHASRPSTHRTSRTNSHSSLSSVLSSPADAKPMPSALPTAPLTTSSRMLASGIIPPPPSVASSSLVSSRAQTPAFFPPPPPTNRPLPSSDVPALISPLSSKHIPSAVNNVPSVAEAFDDDDDFSDFHSSFPNQPPVSSSFHDTSFASAASDRQSFIQPQPQPQGALSIFPRISTVLKTTASHKPQLLDDFDDFSSFVSSPIRSPSPPKPPNKSVSLFDPPPTFFPITKPTLAPLLKPPPKSPSSPSRSPTATTPTSSLAHRRMGSHAAEHLHTLNLVERAAARPGRWPAPLSPSPEAIPPPPPPASFSAMSRDLLGDDMDLFGGLNVGGQLGTSPPPPPSMPVMGQMEKTAPLMPTPAPAPPLPPSLAPAPLLRPPGSGPVSFFPPTPAPAAVFVPHLPPPPVPVSTTTGTTAAAAPTQREPRWSPESTPLAFLMSASPPKSSAIASQPKGAGGLSAQDLSFFEGL</sequence>
<organism evidence="2 3">
    <name type="scientific">Heterobasidion irregulare (strain TC 32-1)</name>
    <dbReference type="NCBI Taxonomy" id="747525"/>
    <lineage>
        <taxon>Eukaryota</taxon>
        <taxon>Fungi</taxon>
        <taxon>Dikarya</taxon>
        <taxon>Basidiomycota</taxon>
        <taxon>Agaricomycotina</taxon>
        <taxon>Agaricomycetes</taxon>
        <taxon>Russulales</taxon>
        <taxon>Bondarzewiaceae</taxon>
        <taxon>Heterobasidion</taxon>
        <taxon>Heterobasidion annosum species complex</taxon>
    </lineage>
</organism>
<evidence type="ECO:0000313" key="2">
    <source>
        <dbReference type="EMBL" id="ETW79099.1"/>
    </source>
</evidence>